<organism evidence="5 6">
    <name type="scientific">Funneliformis caledonium</name>
    <dbReference type="NCBI Taxonomy" id="1117310"/>
    <lineage>
        <taxon>Eukaryota</taxon>
        <taxon>Fungi</taxon>
        <taxon>Fungi incertae sedis</taxon>
        <taxon>Mucoromycota</taxon>
        <taxon>Glomeromycotina</taxon>
        <taxon>Glomeromycetes</taxon>
        <taxon>Glomerales</taxon>
        <taxon>Glomeraceae</taxon>
        <taxon>Funneliformis</taxon>
    </lineage>
</organism>
<dbReference type="Gene3D" id="1.10.150.50">
    <property type="entry name" value="Transcription Factor, Ets-1"/>
    <property type="match status" value="1"/>
</dbReference>
<feature type="non-terminal residue" evidence="5">
    <location>
        <position position="194"/>
    </location>
</feature>
<evidence type="ECO:0000256" key="2">
    <source>
        <dbReference type="ARBA" id="ARBA00004613"/>
    </source>
</evidence>
<dbReference type="EMBL" id="CAJVPQ010000304">
    <property type="protein sequence ID" value="CAG8468652.1"/>
    <property type="molecule type" value="Genomic_DNA"/>
</dbReference>
<proteinExistence type="predicted"/>
<dbReference type="AlphaFoldDB" id="A0A9N8VYD3"/>
<accession>A0A9N8VYD3</accession>
<reference evidence="5" key="1">
    <citation type="submission" date="2021-06" db="EMBL/GenBank/DDBJ databases">
        <authorList>
            <person name="Kallberg Y."/>
            <person name="Tangrot J."/>
            <person name="Rosling A."/>
        </authorList>
    </citation>
    <scope>NUCLEOTIDE SEQUENCE</scope>
    <source>
        <strain evidence="5">UK204</strain>
    </source>
</reference>
<sequence>PSYLGKSKIPEIRLNCLVVSSNCPIKKITRHHVITINIDNRESIHSLRKQIKEEHSPQFDDIPITEFVIHAIDLNSDKKEASINAKSVMNNIQNKSNIGSEKFLISNIFEHFPASTSTTVARNETVSLVNDIKKYDTTKLIDFLHREKDLELSEKAFEILKTQKVNGCVFLKTSKEEFQGLGLGFRPAKSYGLH</sequence>
<keyword evidence="3" id="KW-0964">Secreted</keyword>
<dbReference type="OrthoDB" id="2673191at2759"/>
<evidence type="ECO:0000256" key="3">
    <source>
        <dbReference type="ARBA" id="ARBA00022525"/>
    </source>
</evidence>
<evidence type="ECO:0000259" key="4">
    <source>
        <dbReference type="Pfam" id="PF20147"/>
    </source>
</evidence>
<dbReference type="Pfam" id="PF20147">
    <property type="entry name" value="Crinkler"/>
    <property type="match status" value="1"/>
</dbReference>
<evidence type="ECO:0000256" key="1">
    <source>
        <dbReference type="ARBA" id="ARBA00004340"/>
    </source>
</evidence>
<dbReference type="GO" id="GO:0043657">
    <property type="term" value="C:host cell"/>
    <property type="evidence" value="ECO:0007669"/>
    <property type="project" value="UniProtKB-SubCell"/>
</dbReference>
<feature type="domain" description="Crinkler effector protein N-terminal" evidence="4">
    <location>
        <begin position="12"/>
        <end position="111"/>
    </location>
</feature>
<evidence type="ECO:0000313" key="6">
    <source>
        <dbReference type="Proteomes" id="UP000789570"/>
    </source>
</evidence>
<comment type="subcellular location">
    <subcellularLocation>
        <location evidence="1">Host cell</location>
    </subcellularLocation>
    <subcellularLocation>
        <location evidence="2">Secreted</location>
    </subcellularLocation>
</comment>
<dbReference type="Proteomes" id="UP000789570">
    <property type="component" value="Unassembled WGS sequence"/>
</dbReference>
<dbReference type="InterPro" id="IPR045379">
    <property type="entry name" value="Crinkler_N"/>
</dbReference>
<evidence type="ECO:0000313" key="5">
    <source>
        <dbReference type="EMBL" id="CAG8468652.1"/>
    </source>
</evidence>
<gene>
    <name evidence="5" type="ORF">FCALED_LOCUS2109</name>
</gene>
<comment type="caution">
    <text evidence="5">The sequence shown here is derived from an EMBL/GenBank/DDBJ whole genome shotgun (WGS) entry which is preliminary data.</text>
</comment>
<dbReference type="InterPro" id="IPR013761">
    <property type="entry name" value="SAM/pointed_sf"/>
</dbReference>
<keyword evidence="6" id="KW-1185">Reference proteome</keyword>
<dbReference type="GO" id="GO:0005576">
    <property type="term" value="C:extracellular region"/>
    <property type="evidence" value="ECO:0007669"/>
    <property type="project" value="UniProtKB-SubCell"/>
</dbReference>
<protein>
    <submittedName>
        <fullName evidence="5">11813_t:CDS:1</fullName>
    </submittedName>
</protein>
<name>A0A9N8VYD3_9GLOM</name>